<gene>
    <name evidence="2" type="ORF">LIER_16758</name>
</gene>
<accession>A0AAV3Q864</accession>
<sequence>MAGDGILKYTPPSSPNRENSSVHTIDPTTLTQVRLYTFVGAEVRYGNSVFTPYSDPFATLTLKQEDAHDDIFEEIDDYPSNPIPPS</sequence>
<feature type="compositionally biased region" description="Polar residues" evidence="1">
    <location>
        <begin position="15"/>
        <end position="25"/>
    </location>
</feature>
<dbReference type="Proteomes" id="UP001454036">
    <property type="component" value="Unassembled WGS sequence"/>
</dbReference>
<dbReference type="EMBL" id="BAABME010003785">
    <property type="protein sequence ID" value="GAA0160135.1"/>
    <property type="molecule type" value="Genomic_DNA"/>
</dbReference>
<protein>
    <submittedName>
        <fullName evidence="2">Uncharacterized protein</fullName>
    </submittedName>
</protein>
<proteinExistence type="predicted"/>
<name>A0AAV3Q864_LITER</name>
<dbReference type="AlphaFoldDB" id="A0AAV3Q864"/>
<evidence type="ECO:0000256" key="1">
    <source>
        <dbReference type="SAM" id="MobiDB-lite"/>
    </source>
</evidence>
<evidence type="ECO:0000313" key="2">
    <source>
        <dbReference type="EMBL" id="GAA0160135.1"/>
    </source>
</evidence>
<feature type="region of interest" description="Disordered" evidence="1">
    <location>
        <begin position="1"/>
        <end position="25"/>
    </location>
</feature>
<keyword evidence="3" id="KW-1185">Reference proteome</keyword>
<comment type="caution">
    <text evidence="2">The sequence shown here is derived from an EMBL/GenBank/DDBJ whole genome shotgun (WGS) entry which is preliminary data.</text>
</comment>
<organism evidence="2 3">
    <name type="scientific">Lithospermum erythrorhizon</name>
    <name type="common">Purple gromwell</name>
    <name type="synonym">Lithospermum officinale var. erythrorhizon</name>
    <dbReference type="NCBI Taxonomy" id="34254"/>
    <lineage>
        <taxon>Eukaryota</taxon>
        <taxon>Viridiplantae</taxon>
        <taxon>Streptophyta</taxon>
        <taxon>Embryophyta</taxon>
        <taxon>Tracheophyta</taxon>
        <taxon>Spermatophyta</taxon>
        <taxon>Magnoliopsida</taxon>
        <taxon>eudicotyledons</taxon>
        <taxon>Gunneridae</taxon>
        <taxon>Pentapetalae</taxon>
        <taxon>asterids</taxon>
        <taxon>lamiids</taxon>
        <taxon>Boraginales</taxon>
        <taxon>Boraginaceae</taxon>
        <taxon>Boraginoideae</taxon>
        <taxon>Lithospermeae</taxon>
        <taxon>Lithospermum</taxon>
    </lineage>
</organism>
<reference evidence="2 3" key="1">
    <citation type="submission" date="2024-01" db="EMBL/GenBank/DDBJ databases">
        <title>The complete chloroplast genome sequence of Lithospermum erythrorhizon: insights into the phylogenetic relationship among Boraginaceae species and the maternal lineages of purple gromwells.</title>
        <authorList>
            <person name="Okada T."/>
            <person name="Watanabe K."/>
        </authorList>
    </citation>
    <scope>NUCLEOTIDE SEQUENCE [LARGE SCALE GENOMIC DNA]</scope>
</reference>
<evidence type="ECO:0000313" key="3">
    <source>
        <dbReference type="Proteomes" id="UP001454036"/>
    </source>
</evidence>